<feature type="compositionally biased region" description="Low complexity" evidence="4">
    <location>
        <begin position="273"/>
        <end position="292"/>
    </location>
</feature>
<dbReference type="InterPro" id="IPR050889">
    <property type="entry name" value="Dendritic_Spine_Reg/Scaffold"/>
</dbReference>
<evidence type="ECO:0000313" key="6">
    <source>
        <dbReference type="Proteomes" id="UP000815325"/>
    </source>
</evidence>
<keyword evidence="6" id="KW-1185">Reference proteome</keyword>
<dbReference type="PANTHER" id="PTHR24166:SF48">
    <property type="entry name" value="PROTEIN VAPYRIN"/>
    <property type="match status" value="1"/>
</dbReference>
<keyword evidence="1" id="KW-0677">Repeat</keyword>
<accession>A0ABQ7GLP1</accession>
<gene>
    <name evidence="5" type="ORF">DUNSADRAFT_7262</name>
</gene>
<feature type="compositionally biased region" description="Polar residues" evidence="4">
    <location>
        <begin position="368"/>
        <end position="377"/>
    </location>
</feature>
<feature type="compositionally biased region" description="Polar residues" evidence="4">
    <location>
        <begin position="389"/>
        <end position="414"/>
    </location>
</feature>
<feature type="repeat" description="ANK" evidence="3">
    <location>
        <begin position="80"/>
        <end position="112"/>
    </location>
</feature>
<dbReference type="PROSITE" id="PS50297">
    <property type="entry name" value="ANK_REP_REGION"/>
    <property type="match status" value="1"/>
</dbReference>
<name>A0ABQ7GLP1_DUNSA</name>
<dbReference type="PROSITE" id="PS50088">
    <property type="entry name" value="ANK_REPEAT"/>
    <property type="match status" value="1"/>
</dbReference>
<dbReference type="Pfam" id="PF12796">
    <property type="entry name" value="Ank_2"/>
    <property type="match status" value="1"/>
</dbReference>
<evidence type="ECO:0000256" key="3">
    <source>
        <dbReference type="PROSITE-ProRule" id="PRU00023"/>
    </source>
</evidence>
<sequence>MRGAASLSHRQDHLWLFIRQEDVDSVKRLCAQDPLLLERTDASGNSALQVASQVGCPPVLRSLLNQQLGKKLLNVGNKSNGMTPLMQAAACGHAKCAQLLLKSGASPNVEDDRGWNALHHAAYHGHEDVFADILKDCDPGTMRLDFALNLAASQRHLGVCQLLLSSGSSGPDLGNVGACQLLLSSCGTRLGLDDVESDQDKEWLQGALGEQEQAHMNNKGAEKAMSQAASQAGYSEDEEEEEVIEDDGGESGEDELGQSLGATLERRSYERQSPNASWSAPTSPSPTAMDPPHGATVAATTQSRTFPPPQQHLSMPGQGVVHLPTGSRRAHPMYVRHQAREPYVPSMGPAPHARGTRSSLIGAGSLRNSLPILNTGRTAPASAGPHSPARSSMSGSVSPVNGTAASVQSGSINMQRAPRGGPMRPVMSAQPRSAMYSAVPRGATRPYSTNTFHAPSPGLPVGPSLDAPLGSANGAGSNGWTLHAFSYRGMQEGLLLDRDTCLVYWMDPLAQLLRRAQQEAEDSKGEAAPPSAAVSPQAHLVGKLLPGVGGMDAPQYGRIAPVTIDDAATIELSKPAMRCLRQTSPAAALLHSCTRPSAPNAKLLADLVPGMGSNQALVSATSLAVPLCAVLGILKALPLCAVLGISEAMPLCVMLGILKLQDSALWGGCTRQCEQSSHDGGHAMLALFESRAETLFTLTGIHAREGTEPGSLAKKDLHVDLFPLPLHSFH</sequence>
<dbReference type="Proteomes" id="UP000815325">
    <property type="component" value="Unassembled WGS sequence"/>
</dbReference>
<evidence type="ECO:0000256" key="2">
    <source>
        <dbReference type="ARBA" id="ARBA00023043"/>
    </source>
</evidence>
<dbReference type="EMBL" id="MU069701">
    <property type="protein sequence ID" value="KAF5835523.1"/>
    <property type="molecule type" value="Genomic_DNA"/>
</dbReference>
<evidence type="ECO:0000313" key="5">
    <source>
        <dbReference type="EMBL" id="KAF5835523.1"/>
    </source>
</evidence>
<proteinExistence type="predicted"/>
<dbReference type="Gene3D" id="1.25.40.20">
    <property type="entry name" value="Ankyrin repeat-containing domain"/>
    <property type="match status" value="1"/>
</dbReference>
<evidence type="ECO:0000256" key="4">
    <source>
        <dbReference type="SAM" id="MobiDB-lite"/>
    </source>
</evidence>
<comment type="caution">
    <text evidence="5">The sequence shown here is derived from an EMBL/GenBank/DDBJ whole genome shotgun (WGS) entry which is preliminary data.</text>
</comment>
<evidence type="ECO:0000256" key="1">
    <source>
        <dbReference type="ARBA" id="ARBA00022737"/>
    </source>
</evidence>
<dbReference type="InterPro" id="IPR036770">
    <property type="entry name" value="Ankyrin_rpt-contain_sf"/>
</dbReference>
<dbReference type="SUPFAM" id="SSF48403">
    <property type="entry name" value="Ankyrin repeat"/>
    <property type="match status" value="1"/>
</dbReference>
<dbReference type="SMART" id="SM00248">
    <property type="entry name" value="ANK"/>
    <property type="match status" value="4"/>
</dbReference>
<dbReference type="InterPro" id="IPR002110">
    <property type="entry name" value="Ankyrin_rpt"/>
</dbReference>
<feature type="region of interest" description="Disordered" evidence="4">
    <location>
        <begin position="217"/>
        <end position="325"/>
    </location>
</feature>
<dbReference type="PANTHER" id="PTHR24166">
    <property type="entry name" value="ROLLING PEBBLES, ISOFORM B"/>
    <property type="match status" value="1"/>
</dbReference>
<reference evidence="5" key="1">
    <citation type="submission" date="2017-08" db="EMBL/GenBank/DDBJ databases">
        <authorList>
            <person name="Polle J.E."/>
            <person name="Barry K."/>
            <person name="Cushman J."/>
            <person name="Schmutz J."/>
            <person name="Tran D."/>
            <person name="Hathwaick L.T."/>
            <person name="Yim W.C."/>
            <person name="Jenkins J."/>
            <person name="Mckie-Krisberg Z.M."/>
            <person name="Prochnik S."/>
            <person name="Lindquist E."/>
            <person name="Dockter R.B."/>
            <person name="Adam C."/>
            <person name="Molina H."/>
            <person name="Bunkerborg J."/>
            <person name="Jin E."/>
            <person name="Buchheim M."/>
            <person name="Magnuson J."/>
        </authorList>
    </citation>
    <scope>NUCLEOTIDE SEQUENCE</scope>
    <source>
        <strain evidence="5">CCAP 19/18</strain>
    </source>
</reference>
<protein>
    <submittedName>
        <fullName evidence="5">Uncharacterized protein</fullName>
    </submittedName>
</protein>
<feature type="region of interest" description="Disordered" evidence="4">
    <location>
        <begin position="368"/>
        <end position="428"/>
    </location>
</feature>
<feature type="compositionally biased region" description="Acidic residues" evidence="4">
    <location>
        <begin position="235"/>
        <end position="256"/>
    </location>
</feature>
<keyword evidence="2 3" id="KW-0040">ANK repeat</keyword>
<organism evidence="5 6">
    <name type="scientific">Dunaliella salina</name>
    <name type="common">Green alga</name>
    <name type="synonym">Protococcus salinus</name>
    <dbReference type="NCBI Taxonomy" id="3046"/>
    <lineage>
        <taxon>Eukaryota</taxon>
        <taxon>Viridiplantae</taxon>
        <taxon>Chlorophyta</taxon>
        <taxon>core chlorophytes</taxon>
        <taxon>Chlorophyceae</taxon>
        <taxon>CS clade</taxon>
        <taxon>Chlamydomonadales</taxon>
        <taxon>Dunaliellaceae</taxon>
        <taxon>Dunaliella</taxon>
    </lineage>
</organism>